<dbReference type="Proteomes" id="UP000030960">
    <property type="component" value="Unassembled WGS sequence"/>
</dbReference>
<keyword evidence="2" id="KW-1185">Reference proteome</keyword>
<gene>
    <name evidence="1" type="ORF">OA50_00799</name>
</gene>
<name>A0A0B3S402_9RHOB</name>
<reference evidence="1 2" key="1">
    <citation type="submission" date="2014-10" db="EMBL/GenBank/DDBJ databases">
        <title>Genome sequence of Ponticoccus sp. strain UMTAT08 isolated from clonal culture of toxic dinoflagellate Alexandrium tamiyavanichii.</title>
        <authorList>
            <person name="Gan H.Y."/>
            <person name="Muhd D.-D."/>
            <person name="Mohd Noor M.E."/>
            <person name="Yeong Y.S."/>
            <person name="Usup G."/>
        </authorList>
    </citation>
    <scope>NUCLEOTIDE SEQUENCE [LARGE SCALE GENOMIC DNA]</scope>
    <source>
        <strain evidence="1 2">UMTAT08</strain>
    </source>
</reference>
<evidence type="ECO:0000313" key="2">
    <source>
        <dbReference type="Proteomes" id="UP000030960"/>
    </source>
</evidence>
<organism evidence="1 2">
    <name type="scientific">Mameliella alba</name>
    <dbReference type="NCBI Taxonomy" id="561184"/>
    <lineage>
        <taxon>Bacteria</taxon>
        <taxon>Pseudomonadati</taxon>
        <taxon>Pseudomonadota</taxon>
        <taxon>Alphaproteobacteria</taxon>
        <taxon>Rhodobacterales</taxon>
        <taxon>Roseobacteraceae</taxon>
        <taxon>Mameliella</taxon>
    </lineage>
</organism>
<accession>A0A0B3S402</accession>
<comment type="caution">
    <text evidence="1">The sequence shown here is derived from an EMBL/GenBank/DDBJ whole genome shotgun (WGS) entry which is preliminary data.</text>
</comment>
<proteinExistence type="predicted"/>
<evidence type="ECO:0000313" key="1">
    <source>
        <dbReference type="EMBL" id="KHQ54962.1"/>
    </source>
</evidence>
<sequence length="81" mass="9123">MDWRQLEQQESADRRARVEMQTDAAGHYRYVLSGWIDAAPEDEGALGDGVWSVEEISGIYGWKTPCRNDAARALRLRGVKG</sequence>
<dbReference type="EMBL" id="JSUQ01000002">
    <property type="protein sequence ID" value="KHQ54962.1"/>
    <property type="molecule type" value="Genomic_DNA"/>
</dbReference>
<protein>
    <submittedName>
        <fullName evidence="1">Uncharacterized protein</fullName>
    </submittedName>
</protein>
<dbReference type="AlphaFoldDB" id="A0A0B3S402"/>